<reference evidence="2 3" key="1">
    <citation type="submission" date="2020-02" db="EMBL/GenBank/DDBJ databases">
        <title>A chromosome-scale genome assembly of the black bullhead catfish (Ameiurus melas).</title>
        <authorList>
            <person name="Wen M."/>
            <person name="Zham M."/>
            <person name="Cabau C."/>
            <person name="Klopp C."/>
            <person name="Donnadieu C."/>
            <person name="Roques C."/>
            <person name="Bouchez O."/>
            <person name="Lampietro C."/>
            <person name="Jouanno E."/>
            <person name="Herpin A."/>
            <person name="Louis A."/>
            <person name="Berthelot C."/>
            <person name="Parey E."/>
            <person name="Roest-Crollius H."/>
            <person name="Braasch I."/>
            <person name="Postlethwait J."/>
            <person name="Robinson-Rechavi M."/>
            <person name="Echchiki A."/>
            <person name="Begum T."/>
            <person name="Montfort J."/>
            <person name="Schartl M."/>
            <person name="Bobe J."/>
            <person name="Guiguen Y."/>
        </authorList>
    </citation>
    <scope>NUCLEOTIDE SEQUENCE [LARGE SCALE GENOMIC DNA]</scope>
    <source>
        <strain evidence="2">M_S1</strain>
        <tissue evidence="2">Blood</tissue>
    </source>
</reference>
<accession>A0A7J6BGV4</accession>
<dbReference type="Proteomes" id="UP000593565">
    <property type="component" value="Unassembled WGS sequence"/>
</dbReference>
<protein>
    <submittedName>
        <fullName evidence="2">Uncharacterized protein</fullName>
    </submittedName>
</protein>
<sequence>VESASCVACQWRDRKLSGFIKNISICAPKLNKSLTGSERHEEPRVNPCRHKKNMRNSAETVNPNSGYNQGAWSCEVATLHLKTNKQINKQTNK</sequence>
<comment type="caution">
    <text evidence="2">The sequence shown here is derived from an EMBL/GenBank/DDBJ whole genome shotgun (WGS) entry which is preliminary data.</text>
</comment>
<dbReference type="EMBL" id="JAAGNN010000001">
    <property type="protein sequence ID" value="KAF4093857.1"/>
    <property type="molecule type" value="Genomic_DNA"/>
</dbReference>
<feature type="non-terminal residue" evidence="2">
    <location>
        <position position="1"/>
    </location>
</feature>
<organism evidence="2 3">
    <name type="scientific">Ameiurus melas</name>
    <name type="common">Black bullhead</name>
    <name type="synonym">Silurus melas</name>
    <dbReference type="NCBI Taxonomy" id="219545"/>
    <lineage>
        <taxon>Eukaryota</taxon>
        <taxon>Metazoa</taxon>
        <taxon>Chordata</taxon>
        <taxon>Craniata</taxon>
        <taxon>Vertebrata</taxon>
        <taxon>Euteleostomi</taxon>
        <taxon>Actinopterygii</taxon>
        <taxon>Neopterygii</taxon>
        <taxon>Teleostei</taxon>
        <taxon>Ostariophysi</taxon>
        <taxon>Siluriformes</taxon>
        <taxon>Ictaluridae</taxon>
        <taxon>Ameiurus</taxon>
    </lineage>
</organism>
<name>A0A7J6BGV4_AMEME</name>
<feature type="compositionally biased region" description="Polar residues" evidence="1">
    <location>
        <begin position="55"/>
        <end position="64"/>
    </location>
</feature>
<proteinExistence type="predicted"/>
<evidence type="ECO:0000313" key="3">
    <source>
        <dbReference type="Proteomes" id="UP000593565"/>
    </source>
</evidence>
<evidence type="ECO:0000256" key="1">
    <source>
        <dbReference type="SAM" id="MobiDB-lite"/>
    </source>
</evidence>
<feature type="region of interest" description="Disordered" evidence="1">
    <location>
        <begin position="34"/>
        <end position="64"/>
    </location>
</feature>
<keyword evidence="3" id="KW-1185">Reference proteome</keyword>
<dbReference type="AlphaFoldDB" id="A0A7J6BGV4"/>
<gene>
    <name evidence="2" type="ORF">AMELA_G00006610</name>
</gene>
<evidence type="ECO:0000313" key="2">
    <source>
        <dbReference type="EMBL" id="KAF4093857.1"/>
    </source>
</evidence>